<evidence type="ECO:0000313" key="3">
    <source>
        <dbReference type="RefSeq" id="XP_044767864.1"/>
    </source>
</evidence>
<dbReference type="PANTHER" id="PTHR16106:SF3">
    <property type="entry name" value="CHROMOSOME 4 OPEN READING FRAME 19"/>
    <property type="match status" value="1"/>
</dbReference>
<accession>A0A8M1M9S4</accession>
<dbReference type="KEGG" id="nsu:110576208"/>
<evidence type="ECO:0000256" key="1">
    <source>
        <dbReference type="SAM" id="MobiDB-lite"/>
    </source>
</evidence>
<gene>
    <name evidence="3" type="primary">LOC110576208</name>
</gene>
<reference evidence="3" key="1">
    <citation type="submission" date="2025-08" db="UniProtKB">
        <authorList>
            <consortium name="RefSeq"/>
        </authorList>
    </citation>
    <scope>IDENTIFICATION</scope>
    <source>
        <tissue evidence="3">Blood</tissue>
    </source>
</reference>
<dbReference type="InterPro" id="IPR031528">
    <property type="entry name" value="C4orf19"/>
</dbReference>
<keyword evidence="2" id="KW-1185">Reference proteome</keyword>
<evidence type="ECO:0000313" key="2">
    <source>
        <dbReference type="Proteomes" id="UP000248481"/>
    </source>
</evidence>
<dbReference type="AlphaFoldDB" id="A0A8M1M9S4"/>
<dbReference type="GeneID" id="110576208"/>
<dbReference type="RefSeq" id="XP_044767864.1">
    <property type="nucleotide sequence ID" value="XM_044911929.1"/>
</dbReference>
<name>A0A8M1M9S4_NEOSC</name>
<proteinExistence type="predicted"/>
<organism evidence="2 3">
    <name type="scientific">Neomonachus schauinslandi</name>
    <name type="common">Hawaiian monk seal</name>
    <name type="synonym">Monachus schauinslandi</name>
    <dbReference type="NCBI Taxonomy" id="29088"/>
    <lineage>
        <taxon>Eukaryota</taxon>
        <taxon>Metazoa</taxon>
        <taxon>Chordata</taxon>
        <taxon>Craniata</taxon>
        <taxon>Vertebrata</taxon>
        <taxon>Euteleostomi</taxon>
        <taxon>Mammalia</taxon>
        <taxon>Eutheria</taxon>
        <taxon>Laurasiatheria</taxon>
        <taxon>Carnivora</taxon>
        <taxon>Caniformia</taxon>
        <taxon>Pinnipedia</taxon>
        <taxon>Phocidae</taxon>
        <taxon>Monachinae</taxon>
        <taxon>Monachini</taxon>
        <taxon>Neomonachus</taxon>
    </lineage>
</organism>
<sequence length="223" mass="24216">MGQKVKGVNSCQVDEGDSKLKGKQSGQVLVHKNELQSKGLKRMASRALPSTQHFPEGGDPRKQDSVLSSGMDFPAASRPEGPALQVQDRDRHIPAPDYPPLRGSAVDKADQEEKDGISKSQTEEEALVGIHPRVGEHGLNMPFPLKRSWGLLNEAVATEVLSVYFKEEDAAQAVPVVDSRTGWEDAWLHWRQQWDMEVEDAAVAEALAALEAASAGEEADGAD</sequence>
<dbReference type="PANTHER" id="PTHR16106">
    <property type="entry name" value="CHROMOSOME 4 OPEN READING FRAME 19"/>
    <property type="match status" value="1"/>
</dbReference>
<dbReference type="Pfam" id="PF15770">
    <property type="entry name" value="DUF4699"/>
    <property type="match status" value="2"/>
</dbReference>
<dbReference type="Proteomes" id="UP000248481">
    <property type="component" value="Chromosome X"/>
</dbReference>
<protein>
    <submittedName>
        <fullName evidence="3">Uncharacterized protein C4orf19-like</fullName>
    </submittedName>
</protein>
<feature type="region of interest" description="Disordered" evidence="1">
    <location>
        <begin position="1"/>
        <end position="122"/>
    </location>
</feature>
<feature type="compositionally biased region" description="Basic and acidic residues" evidence="1">
    <location>
        <begin position="105"/>
        <end position="117"/>
    </location>
</feature>